<dbReference type="SUPFAM" id="SSF103491">
    <property type="entry name" value="Preprotein translocase SecY subunit"/>
    <property type="match status" value="1"/>
</dbReference>
<dbReference type="GO" id="GO:0043952">
    <property type="term" value="P:protein transport by the Sec complex"/>
    <property type="evidence" value="ECO:0007669"/>
    <property type="project" value="UniProtKB-UniRule"/>
</dbReference>
<dbReference type="EMBL" id="WBUI01000022">
    <property type="protein sequence ID" value="KAB2930191.1"/>
    <property type="molecule type" value="Genomic_DNA"/>
</dbReference>
<dbReference type="Gene3D" id="1.10.3370.10">
    <property type="entry name" value="SecY subunit domain"/>
    <property type="match status" value="1"/>
</dbReference>
<name>A0A833GYV8_9LEPT</name>
<reference evidence="12 13" key="1">
    <citation type="submission" date="2019-10" db="EMBL/GenBank/DDBJ databases">
        <title>Extracellular Electron Transfer in a Candidatus Methanoperedens spp. Enrichment Culture.</title>
        <authorList>
            <person name="Berger S."/>
            <person name="Rangel Shaw D."/>
            <person name="Berben T."/>
            <person name="In 'T Zandt M."/>
            <person name="Frank J."/>
            <person name="Reimann J."/>
            <person name="Jetten M.S.M."/>
            <person name="Welte C.U."/>
        </authorList>
    </citation>
    <scope>NUCLEOTIDE SEQUENCE [LARGE SCALE GENOMIC DNA]</scope>
    <source>
        <strain evidence="12">SB12</strain>
    </source>
</reference>
<dbReference type="InterPro" id="IPR030659">
    <property type="entry name" value="SecY_CS"/>
</dbReference>
<dbReference type="PRINTS" id="PR00303">
    <property type="entry name" value="SECYTRNLCASE"/>
</dbReference>
<evidence type="ECO:0000313" key="13">
    <source>
        <dbReference type="Proteomes" id="UP000460298"/>
    </source>
</evidence>
<comment type="similarity">
    <text evidence="2 10 11">Belongs to the SecY/SEC61-alpha family.</text>
</comment>
<protein>
    <recommendedName>
        <fullName evidence="9 10">Protein translocase subunit SecY</fullName>
    </recommendedName>
</protein>
<dbReference type="PIRSF" id="PIRSF004557">
    <property type="entry name" value="SecY"/>
    <property type="match status" value="1"/>
</dbReference>
<comment type="caution">
    <text evidence="10">Lacks conserved residue(s) required for the propagation of feature annotation.</text>
</comment>
<dbReference type="NCBIfam" id="TIGR00967">
    <property type="entry name" value="3a0501s007"/>
    <property type="match status" value="1"/>
</dbReference>
<evidence type="ECO:0000256" key="11">
    <source>
        <dbReference type="RuleBase" id="RU004349"/>
    </source>
</evidence>
<feature type="transmembrane region" description="Helical" evidence="10">
    <location>
        <begin position="323"/>
        <end position="343"/>
    </location>
</feature>
<feature type="transmembrane region" description="Helical" evidence="10">
    <location>
        <begin position="112"/>
        <end position="132"/>
    </location>
</feature>
<comment type="function">
    <text evidence="10">The central subunit of the protein translocation channel SecYEG. Consists of two halves formed by TMs 1-5 and 6-10. These two domains form a lateral gate at the front which open onto the bilayer between TMs 2 and 7, and are clamped together by SecE at the back. The channel is closed by both a pore ring composed of hydrophobic SecY resides and a short helix (helix 2A) on the extracellular side of the membrane which forms a plug. The plug probably moves laterally to allow the channel to open. The ring and the pore may move independently.</text>
</comment>
<dbReference type="FunFam" id="1.10.3370.10:FF:000001">
    <property type="entry name" value="Preprotein translocase subunit SecY"/>
    <property type="match status" value="1"/>
</dbReference>
<keyword evidence="6 10" id="KW-1133">Transmembrane helix</keyword>
<feature type="transmembrane region" description="Helical" evidence="10">
    <location>
        <begin position="216"/>
        <end position="238"/>
    </location>
</feature>
<evidence type="ECO:0000256" key="6">
    <source>
        <dbReference type="ARBA" id="ARBA00022989"/>
    </source>
</evidence>
<sequence>MSAVANILRIPELRKKLLFTVAVLLLFRLGSFITIPGVNPIAVAEAKPQGQSILDVVDVFSGGALFKLSIFSLGIMPYISSSIIMSLLTVIIPQMARLQREGEAGRRKINQYTRMGTVVLCAVQAMFILIWAVEQTSRTGKPLVSPEMSRALFYSTGVVTITTGTLILMWLGEQITERGIGNGASLIIFAGIIARLPKNIMDMIRDDSIKPFDILILGIVFILLIALTVILTQGVRKIPLQYGKKMQGRRMVQAQSQSLSFKLNSASVMPIIFASSLLLFPQTVLGMLAGDGSGQTTVSWLAQQMQVWLDPFAPSFVKQLPYYFIYTVLIIFFAYFYTAIYINPSELAENLKKYGGFIPGIRPGANTKEYVEKTLNRIILPGAVFLAGLALAPYFIINLMDLKANQNIQGLAYTFGGTSLMIIVGVALDTLKQIEAQLIMRNYQGFMKKGKLKGRGK</sequence>
<evidence type="ECO:0000256" key="9">
    <source>
        <dbReference type="ARBA" id="ARBA00039733"/>
    </source>
</evidence>
<dbReference type="AlphaFoldDB" id="A0A833GYV8"/>
<comment type="subunit">
    <text evidence="10">Component of the Sec protein translocase complex. Heterotrimer consisting of SecY, SecE and SecG subunits. The heterotrimers can form oligomers, although 1 heterotrimer is thought to be able to translocate proteins. Interacts with the ribosome. Interacts with SecDF, and other proteins may be involved. Interacts with SecA.</text>
</comment>
<feature type="transmembrane region" description="Helical" evidence="10">
    <location>
        <begin position="70"/>
        <end position="92"/>
    </location>
</feature>
<dbReference type="InterPro" id="IPR002208">
    <property type="entry name" value="SecY/SEC61-alpha"/>
</dbReference>
<evidence type="ECO:0000256" key="1">
    <source>
        <dbReference type="ARBA" id="ARBA00004141"/>
    </source>
</evidence>
<accession>A0A833GYV8</accession>
<evidence type="ECO:0000256" key="2">
    <source>
        <dbReference type="ARBA" id="ARBA00005751"/>
    </source>
</evidence>
<dbReference type="GO" id="GO:0005886">
    <property type="term" value="C:plasma membrane"/>
    <property type="evidence" value="ECO:0007669"/>
    <property type="project" value="UniProtKB-SubCell"/>
</dbReference>
<feature type="transmembrane region" description="Helical" evidence="10">
    <location>
        <begin position="152"/>
        <end position="172"/>
    </location>
</feature>
<proteinExistence type="inferred from homology"/>
<feature type="transmembrane region" description="Helical" evidence="10">
    <location>
        <begin position="378"/>
        <end position="399"/>
    </location>
</feature>
<dbReference type="GO" id="GO:0006605">
    <property type="term" value="P:protein targeting"/>
    <property type="evidence" value="ECO:0007669"/>
    <property type="project" value="UniProtKB-UniRule"/>
</dbReference>
<keyword evidence="8 10" id="KW-0472">Membrane</keyword>
<organism evidence="12 13">
    <name type="scientific">Leptonema illini</name>
    <dbReference type="NCBI Taxonomy" id="183"/>
    <lineage>
        <taxon>Bacteria</taxon>
        <taxon>Pseudomonadati</taxon>
        <taxon>Spirochaetota</taxon>
        <taxon>Spirochaetia</taxon>
        <taxon>Leptospirales</taxon>
        <taxon>Leptospiraceae</taxon>
        <taxon>Leptonema</taxon>
    </lineage>
</organism>
<feature type="transmembrane region" description="Helical" evidence="10">
    <location>
        <begin position="179"/>
        <end position="196"/>
    </location>
</feature>
<dbReference type="Pfam" id="PF00344">
    <property type="entry name" value="SecY"/>
    <property type="match status" value="1"/>
</dbReference>
<dbReference type="PANTHER" id="PTHR10906">
    <property type="entry name" value="SECY/SEC61-ALPHA FAMILY MEMBER"/>
    <property type="match status" value="1"/>
</dbReference>
<dbReference type="InterPro" id="IPR023201">
    <property type="entry name" value="SecY_dom_sf"/>
</dbReference>
<keyword evidence="4 10" id="KW-0812">Transmembrane</keyword>
<evidence type="ECO:0000256" key="7">
    <source>
        <dbReference type="ARBA" id="ARBA00023010"/>
    </source>
</evidence>
<evidence type="ECO:0000256" key="3">
    <source>
        <dbReference type="ARBA" id="ARBA00022448"/>
    </source>
</evidence>
<comment type="caution">
    <text evidence="12">The sequence shown here is derived from an EMBL/GenBank/DDBJ whole genome shotgun (WGS) entry which is preliminary data.</text>
</comment>
<feature type="transmembrane region" description="Helical" evidence="10">
    <location>
        <begin position="259"/>
        <end position="280"/>
    </location>
</feature>
<comment type="subcellular location">
    <subcellularLocation>
        <location evidence="10">Cell membrane</location>
        <topology evidence="10">Multi-pass membrane protein</topology>
    </subcellularLocation>
    <subcellularLocation>
        <location evidence="1">Membrane</location>
        <topology evidence="1">Multi-pass membrane protein</topology>
    </subcellularLocation>
</comment>
<dbReference type="Proteomes" id="UP000460298">
    <property type="component" value="Unassembled WGS sequence"/>
</dbReference>
<evidence type="ECO:0000256" key="4">
    <source>
        <dbReference type="ARBA" id="ARBA00022692"/>
    </source>
</evidence>
<dbReference type="HAMAP" id="MF_01465">
    <property type="entry name" value="SecY"/>
    <property type="match status" value="1"/>
</dbReference>
<evidence type="ECO:0000256" key="8">
    <source>
        <dbReference type="ARBA" id="ARBA00023136"/>
    </source>
</evidence>
<feature type="transmembrane region" description="Helical" evidence="10">
    <location>
        <begin position="411"/>
        <end position="431"/>
    </location>
</feature>
<keyword evidence="5 10" id="KW-0653">Protein transport</keyword>
<evidence type="ECO:0000256" key="10">
    <source>
        <dbReference type="HAMAP-Rule" id="MF_01465"/>
    </source>
</evidence>
<gene>
    <name evidence="10 12" type="primary">secY</name>
    <name evidence="12" type="ORF">F9K24_17280</name>
</gene>
<evidence type="ECO:0000256" key="5">
    <source>
        <dbReference type="ARBA" id="ARBA00022927"/>
    </source>
</evidence>
<dbReference type="GO" id="GO:0065002">
    <property type="term" value="P:intracellular protein transmembrane transport"/>
    <property type="evidence" value="ECO:0007669"/>
    <property type="project" value="UniProtKB-UniRule"/>
</dbReference>
<dbReference type="InterPro" id="IPR026593">
    <property type="entry name" value="SecY"/>
</dbReference>
<dbReference type="PROSITE" id="PS00756">
    <property type="entry name" value="SECY_2"/>
    <property type="match status" value="1"/>
</dbReference>
<keyword evidence="3 10" id="KW-0813">Transport</keyword>
<evidence type="ECO:0000313" key="12">
    <source>
        <dbReference type="EMBL" id="KAB2930191.1"/>
    </source>
</evidence>
<keyword evidence="7 10" id="KW-0811">Translocation</keyword>
<keyword evidence="10" id="KW-1003">Cell membrane</keyword>